<keyword evidence="1" id="KW-0732">Signal</keyword>
<feature type="signal peptide" evidence="1">
    <location>
        <begin position="1"/>
        <end position="19"/>
    </location>
</feature>
<evidence type="ECO:0000313" key="3">
    <source>
        <dbReference type="Proteomes" id="UP000177187"/>
    </source>
</evidence>
<sequence>MRRAFILAAPAILFLAACAHYLVEGSARQTAAYNALGEPADLSALPESLTGDPADDPSAAGLADGAELSVTAGGRLERFAVTSGGDSAYGGGVGLGSAGLAFSCAADGWGLAGAVVRRSDFTYLLEEGDRRLALSGDLWGLNGAVSYGDGLRFGLGAEGLYGGWRYEEPDGGVEEGELFGWRARLGLRYGESGWSFGLRASGPAELGRGPGLPWEADLWLAVPLTDEGGLKSVLEVAAGGYLFGPDARLIGEQGQDYSARLADGLRGRVGLAWDVSENFSFGVGAFLSAYPVKDNDAERLLWQVYTLGAGFGENPRWGLEASFSQVGVEGEDGYAGGALHLSLGADFAL</sequence>
<feature type="chain" id="PRO_5009518527" description="Autotransporter domain-containing protein" evidence="1">
    <location>
        <begin position="20"/>
        <end position="349"/>
    </location>
</feature>
<dbReference type="EMBL" id="MFAF01000096">
    <property type="protein sequence ID" value="OGD74668.1"/>
    <property type="molecule type" value="Genomic_DNA"/>
</dbReference>
<dbReference type="AlphaFoldDB" id="A0A1F5F4U6"/>
<accession>A0A1F5F4U6</accession>
<evidence type="ECO:0008006" key="4">
    <source>
        <dbReference type="Google" id="ProtNLM"/>
    </source>
</evidence>
<gene>
    <name evidence="2" type="ORF">A2Y64_05215</name>
</gene>
<comment type="caution">
    <text evidence="2">The sequence shown here is derived from an EMBL/GenBank/DDBJ whole genome shotgun (WGS) entry which is preliminary data.</text>
</comment>
<reference evidence="2 3" key="1">
    <citation type="journal article" date="2016" name="Nat. Commun.">
        <title>Thousands of microbial genomes shed light on interconnected biogeochemical processes in an aquifer system.</title>
        <authorList>
            <person name="Anantharaman K."/>
            <person name="Brown C.T."/>
            <person name="Hug L.A."/>
            <person name="Sharon I."/>
            <person name="Castelle C.J."/>
            <person name="Probst A.J."/>
            <person name="Thomas B.C."/>
            <person name="Singh A."/>
            <person name="Wilkins M.J."/>
            <person name="Karaoz U."/>
            <person name="Brodie E.L."/>
            <person name="Williams K.H."/>
            <person name="Hubbard S.S."/>
            <person name="Banfield J.F."/>
        </authorList>
    </citation>
    <scope>NUCLEOTIDE SEQUENCE [LARGE SCALE GENOMIC DNA]</scope>
</reference>
<evidence type="ECO:0000256" key="1">
    <source>
        <dbReference type="SAM" id="SignalP"/>
    </source>
</evidence>
<dbReference type="PROSITE" id="PS51257">
    <property type="entry name" value="PROKAR_LIPOPROTEIN"/>
    <property type="match status" value="1"/>
</dbReference>
<name>A0A1F5F4U6_9BACT</name>
<dbReference type="STRING" id="1817816.A2Y64_05215"/>
<evidence type="ECO:0000313" key="2">
    <source>
        <dbReference type="EMBL" id="OGD74668.1"/>
    </source>
</evidence>
<dbReference type="Proteomes" id="UP000177187">
    <property type="component" value="Unassembled WGS sequence"/>
</dbReference>
<proteinExistence type="predicted"/>
<organism evidence="2 3">
    <name type="scientific">Candidatus Coatesbacteria bacterium RBG_13_66_14</name>
    <dbReference type="NCBI Taxonomy" id="1817816"/>
    <lineage>
        <taxon>Bacteria</taxon>
        <taxon>Candidatus Coatesiibacteriota</taxon>
    </lineage>
</organism>
<protein>
    <recommendedName>
        <fullName evidence="4">Autotransporter domain-containing protein</fullName>
    </recommendedName>
</protein>